<organism evidence="2 3">
    <name type="scientific">Trichogramma kaykai</name>
    <dbReference type="NCBI Taxonomy" id="54128"/>
    <lineage>
        <taxon>Eukaryota</taxon>
        <taxon>Metazoa</taxon>
        <taxon>Ecdysozoa</taxon>
        <taxon>Arthropoda</taxon>
        <taxon>Hexapoda</taxon>
        <taxon>Insecta</taxon>
        <taxon>Pterygota</taxon>
        <taxon>Neoptera</taxon>
        <taxon>Endopterygota</taxon>
        <taxon>Hymenoptera</taxon>
        <taxon>Apocrita</taxon>
        <taxon>Proctotrupomorpha</taxon>
        <taxon>Chalcidoidea</taxon>
        <taxon>Trichogrammatidae</taxon>
        <taxon>Trichogramma</taxon>
    </lineage>
</organism>
<dbReference type="InterPro" id="IPR052835">
    <property type="entry name" value="Nepro"/>
</dbReference>
<reference evidence="2 3" key="1">
    <citation type="journal article" date="2024" name="bioRxiv">
        <title>A reference genome for Trichogramma kaykai: A tiny desert-dwelling parasitoid wasp with competing sex-ratio distorters.</title>
        <authorList>
            <person name="Culotta J."/>
            <person name="Lindsey A.R."/>
        </authorList>
    </citation>
    <scope>NUCLEOTIDE SEQUENCE [LARGE SCALE GENOMIC DNA]</scope>
    <source>
        <strain evidence="2 3">KSX58</strain>
    </source>
</reference>
<gene>
    <name evidence="2" type="ORF">TKK_008708</name>
</gene>
<proteinExistence type="predicted"/>
<protein>
    <recommendedName>
        <fullName evidence="1">Nucleolus and neural progenitor protein-like N-terminal domain-containing protein</fullName>
    </recommendedName>
</protein>
<keyword evidence="3" id="KW-1185">Reference proteome</keyword>
<dbReference type="Proteomes" id="UP001627154">
    <property type="component" value="Unassembled WGS sequence"/>
</dbReference>
<evidence type="ECO:0000313" key="3">
    <source>
        <dbReference type="Proteomes" id="UP001627154"/>
    </source>
</evidence>
<evidence type="ECO:0000313" key="2">
    <source>
        <dbReference type="EMBL" id="KAL3397614.1"/>
    </source>
</evidence>
<name>A0ABD2WWW7_9HYME</name>
<dbReference type="PANTHER" id="PTHR34761:SF1">
    <property type="entry name" value="NUCLEOLUS AND NEURAL PROGENITOR PROTEIN"/>
    <property type="match status" value="1"/>
</dbReference>
<sequence>METLWNQKNLRRPPHASWNVSLNTFNFTQYVQTIEIIQKEIKSLHLLNTEGAILSRLIYRMKSKFRSDKGLKNMEKVNKALLNYLNMSLENDYEILKQYEKLNDHDVSLPSRQNLEYILIRLQGLAKLMGRVESTATTAAIFLKSRLELGQSWNVAVISYAVISRIWILSRYFVKKICIWYGYIYSYSKQFELVGDAWLPNEYHFPKSLSKWLDFSWINEPIQSIPLQNDWSKSLYHLINDEAEIKDDVEDIKKLLSEEPSEKESTANQKYLQMLDCTNFGEQTTRNFYTSTNNKDNKKFNSTQLKTITKGKKKIKKFNKAKLKN</sequence>
<accession>A0ABD2WWW7</accession>
<evidence type="ECO:0000259" key="1">
    <source>
        <dbReference type="Pfam" id="PF14780"/>
    </source>
</evidence>
<dbReference type="Pfam" id="PF14780">
    <property type="entry name" value="NEPRO_N"/>
    <property type="match status" value="1"/>
</dbReference>
<feature type="domain" description="Nucleolus and neural progenitor protein-like N-terminal" evidence="1">
    <location>
        <begin position="5"/>
        <end position="184"/>
    </location>
</feature>
<dbReference type="PANTHER" id="PTHR34761">
    <property type="entry name" value="NUCLEOLUS AND NEURAL PROGENITOR PROTEIN"/>
    <property type="match status" value="1"/>
</dbReference>
<dbReference type="AlphaFoldDB" id="A0ABD2WWW7"/>
<comment type="caution">
    <text evidence="2">The sequence shown here is derived from an EMBL/GenBank/DDBJ whole genome shotgun (WGS) entry which is preliminary data.</text>
</comment>
<dbReference type="EMBL" id="JBJJXI010000062">
    <property type="protein sequence ID" value="KAL3397614.1"/>
    <property type="molecule type" value="Genomic_DNA"/>
</dbReference>
<dbReference type="InterPro" id="IPR027951">
    <property type="entry name" value="Nepro_N"/>
</dbReference>